<feature type="compositionally biased region" description="Basic residues" evidence="1">
    <location>
        <begin position="772"/>
        <end position="781"/>
    </location>
</feature>
<proteinExistence type="predicted"/>
<reference evidence="2" key="1">
    <citation type="submission" date="2020-11" db="EMBL/GenBank/DDBJ databases">
        <authorList>
            <person name="Tran Van P."/>
        </authorList>
    </citation>
    <scope>NUCLEOTIDE SEQUENCE</scope>
</reference>
<sequence length="1046" mass="117121">MLFDQLVAAAPITGLQDDLRKKWIDESAIKSETGRSPGMENDWIFTCKIEPEEEESVVAVTDECEDKKDYLSVEDPEDVFGTSTNECVGCRKSLDLVKFIHSQRPEEVFLLLKCVDIFLANSNDDSECARCAEVLMLTKKIVEQRAYDVELSKCANDVETFIECCQSNLLKTELQENPFSDDDEPSVAEFNCLTYEDADLQEPIDSPATISALADPLELDTVNPSHTRKRKVDHIRVKSQDEMGPFPKYCQIAVKQPQIEAGGQLLLAGGAGPFSAWTVVGTLGTNHTVALTAARLCPTSGTSDLRGPCSFIANQTDDRTFDAAKLYPSSESSEGCREDSSSCEVAGAPESADPTGKPMNYLPVIEVPGRTKSSTLYHCVMDSDVKNCSTVIVEMETFEGGCMSDQQDGLDTKEFFAVDDKHEQHLRTCRGPDDLFSLNFAASIGVGEDVVVGSRRNEEPESSCEEGCFASGNNDDTFPGPHLTTAELVTQYLPEKMLRIIDESDVEMPSTSSAGSLTSLLAPATKEMRLINCLSLMEKTCVEMLKLMNDVTKNEAAISSREAAVLLREEALARKEERSYAESLKRIIREELTRFFDGPSVPKRLKEEKLTPSQLGFQIPIKTRAELLDFDTLLFDDDKREKLVFYMHHLKEARSPRSKAMHFLLMKCFHKRIMLQVYCCNDKSAKSIDDDDDEEEPCSDGPVRNVAERDAQQFKESQDDPDVLDRDHRPLNLQHRVMKEDLRIPLNKLQGLMSFFYTFFKMNPPPESPPNSRRRRRHKPSRHEVLDEEEESFVLGNRNPPKSLRPVWYFLIGDFQKCIVMIQIKNLCFAACFACLVYDAGMENCVLPVIVKIESAEGGCVQDGLDIKDFFSVDVKHEQHLQTCRGGMEELKEEFPFKTLDEKKAAMHDNPETHSSSVSCLEVETLRREVYITSDKTAAIDSSMEQNLEEPDESPVQAPSEEISQSSSAIHELPSAEVDESIKDGGAAVVQRRSQRIRQSKGQKRRRFSESTTSESDDGYDKEESPPAASKRGKQNEVHANSAVIS</sequence>
<evidence type="ECO:0000313" key="3">
    <source>
        <dbReference type="Proteomes" id="UP000678499"/>
    </source>
</evidence>
<dbReference type="AlphaFoldDB" id="A0A7R9BST7"/>
<dbReference type="EMBL" id="OA883709">
    <property type="protein sequence ID" value="CAD7279518.1"/>
    <property type="molecule type" value="Genomic_DNA"/>
</dbReference>
<protein>
    <submittedName>
        <fullName evidence="2">Uncharacterized protein</fullName>
    </submittedName>
</protein>
<feature type="region of interest" description="Disordered" evidence="1">
    <location>
        <begin position="765"/>
        <end position="785"/>
    </location>
</feature>
<gene>
    <name evidence="2" type="ORF">NMOB1V02_LOCUS7190</name>
</gene>
<feature type="region of interest" description="Disordered" evidence="1">
    <location>
        <begin position="686"/>
        <end position="706"/>
    </location>
</feature>
<feature type="compositionally biased region" description="Basic residues" evidence="1">
    <location>
        <begin position="993"/>
        <end position="1007"/>
    </location>
</feature>
<evidence type="ECO:0000256" key="1">
    <source>
        <dbReference type="SAM" id="MobiDB-lite"/>
    </source>
</evidence>
<feature type="region of interest" description="Disordered" evidence="1">
    <location>
        <begin position="329"/>
        <end position="360"/>
    </location>
</feature>
<organism evidence="2">
    <name type="scientific">Notodromas monacha</name>
    <dbReference type="NCBI Taxonomy" id="399045"/>
    <lineage>
        <taxon>Eukaryota</taxon>
        <taxon>Metazoa</taxon>
        <taxon>Ecdysozoa</taxon>
        <taxon>Arthropoda</taxon>
        <taxon>Crustacea</taxon>
        <taxon>Oligostraca</taxon>
        <taxon>Ostracoda</taxon>
        <taxon>Podocopa</taxon>
        <taxon>Podocopida</taxon>
        <taxon>Cypridocopina</taxon>
        <taxon>Cypridoidea</taxon>
        <taxon>Cyprididae</taxon>
        <taxon>Notodromas</taxon>
    </lineage>
</organism>
<feature type="region of interest" description="Disordered" evidence="1">
    <location>
        <begin position="944"/>
        <end position="1046"/>
    </location>
</feature>
<dbReference type="Proteomes" id="UP000678499">
    <property type="component" value="Unassembled WGS sequence"/>
</dbReference>
<accession>A0A7R9BST7</accession>
<evidence type="ECO:0000313" key="2">
    <source>
        <dbReference type="EMBL" id="CAD7279518.1"/>
    </source>
</evidence>
<feature type="compositionally biased region" description="Acidic residues" evidence="1">
    <location>
        <begin position="689"/>
        <end position="698"/>
    </location>
</feature>
<keyword evidence="3" id="KW-1185">Reference proteome</keyword>
<dbReference type="EMBL" id="CAJPEX010001672">
    <property type="protein sequence ID" value="CAG0919670.1"/>
    <property type="molecule type" value="Genomic_DNA"/>
</dbReference>
<name>A0A7R9BST7_9CRUS</name>